<dbReference type="Proteomes" id="UP001301140">
    <property type="component" value="Unassembled WGS sequence"/>
</dbReference>
<sequence length="411" mass="43328">MHAIVPHHVEQHAEAAAALWTLRHAATDQPHCAIRHLVRVEERLGAHLGAVRAGGGDGLAAACERLAQRGGPGELFVAALLALEAGDRALLDELVELARLQPETQAGLLGALGWIAPRRLAPFLRPWLAGDGFSRCLGLAACSAHRSDAGAALERLVEDPEPAVRGRALRLAGELGRADLCAAAAAAADESHGPAALWGAWAAALLGDPAAGLPVLEQAAENEPDGGPALDAAVRAARRETARAWIRGLGEDPRRGRLMVRALGILGDPAGVPWLLGRMADPELARAAGESFALLTGVDLAHDDLAADTPPDLALGPEAGLAADGLPADPDAGLPWPDPDLVRDWWERRGGMLARGSRYILGRPVDTDGCKAAWSQGFQRQRRAAAYELALMRPDVKLRNWRARLLPRGNS</sequence>
<evidence type="ECO:0000313" key="1">
    <source>
        <dbReference type="EMBL" id="MDF1587243.1"/>
    </source>
</evidence>
<keyword evidence="2" id="KW-1185">Reference proteome</keyword>
<dbReference type="AlphaFoldDB" id="A0AAP4D642"/>
<name>A0AAP4D642_9PROT</name>
<dbReference type="RefSeq" id="WP_327789662.1">
    <property type="nucleotide sequence ID" value="NZ_JARGEQ010000126.1"/>
</dbReference>
<dbReference type="NCBIfam" id="TIGR02270">
    <property type="entry name" value="TIGR02270 family protein"/>
    <property type="match status" value="1"/>
</dbReference>
<accession>A0AAP4D642</accession>
<organism evidence="1 2">
    <name type="scientific">Marinimicrococcus flavescens</name>
    <dbReference type="NCBI Taxonomy" id="3031815"/>
    <lineage>
        <taxon>Bacteria</taxon>
        <taxon>Pseudomonadati</taxon>
        <taxon>Pseudomonadota</taxon>
        <taxon>Alphaproteobacteria</taxon>
        <taxon>Geminicoccales</taxon>
        <taxon>Geminicoccaceae</taxon>
        <taxon>Marinimicrococcus</taxon>
    </lineage>
</organism>
<evidence type="ECO:0000313" key="2">
    <source>
        <dbReference type="Proteomes" id="UP001301140"/>
    </source>
</evidence>
<proteinExistence type="predicted"/>
<comment type="caution">
    <text evidence="1">The sequence shown here is derived from an EMBL/GenBank/DDBJ whole genome shotgun (WGS) entry which is preliminary data.</text>
</comment>
<reference evidence="1 2" key="1">
    <citation type="submission" date="2023-03" db="EMBL/GenBank/DDBJ databases">
        <title>YIM 152171 draft genome.</title>
        <authorList>
            <person name="Yang Z."/>
        </authorList>
    </citation>
    <scope>NUCLEOTIDE SEQUENCE [LARGE SCALE GENOMIC DNA]</scope>
    <source>
        <strain evidence="1 2">YIM 152171</strain>
    </source>
</reference>
<gene>
    <name evidence="1" type="ORF">PZ740_12720</name>
</gene>
<dbReference type="EMBL" id="JARGEQ010000126">
    <property type="protein sequence ID" value="MDF1587243.1"/>
    <property type="molecule type" value="Genomic_DNA"/>
</dbReference>
<dbReference type="InterPro" id="IPR011959">
    <property type="entry name" value="CHP02270"/>
</dbReference>
<protein>
    <submittedName>
        <fullName evidence="1">TIGR02270 family protein</fullName>
    </submittedName>
</protein>